<dbReference type="Proteomes" id="UP000008064">
    <property type="component" value="Unassembled WGS sequence"/>
</dbReference>
<dbReference type="EMBL" id="GL945428">
    <property type="protein sequence ID" value="EGO30844.1"/>
    <property type="molecule type" value="Genomic_DNA"/>
</dbReference>
<dbReference type="GeneID" id="18814016"/>
<reference evidence="1" key="1">
    <citation type="submission" date="2011-04" db="EMBL/GenBank/DDBJ databases">
        <title>Evolution of plant cell wall degrading machinery underlies the functional diversity of forest fungi.</title>
        <authorList>
            <consortium name="US DOE Joint Genome Institute (JGI-PGF)"/>
            <person name="Eastwood D.C."/>
            <person name="Floudas D."/>
            <person name="Binder M."/>
            <person name="Majcherczyk A."/>
            <person name="Schneider P."/>
            <person name="Aerts A."/>
            <person name="Asiegbu F.O."/>
            <person name="Baker S.E."/>
            <person name="Barry K."/>
            <person name="Bendiksby M."/>
            <person name="Blumentritt M."/>
            <person name="Coutinho P.M."/>
            <person name="Cullen D."/>
            <person name="Cullen D."/>
            <person name="Gathman A."/>
            <person name="Goodell B."/>
            <person name="Henrissat B."/>
            <person name="Ihrmark K."/>
            <person name="Kauserud H."/>
            <person name="Kohler A."/>
            <person name="LaButti K."/>
            <person name="Lapidus A."/>
            <person name="Lavin J.L."/>
            <person name="Lee Y.-H."/>
            <person name="Lindquist E."/>
            <person name="Lilly W."/>
            <person name="Lucas S."/>
            <person name="Morin E."/>
            <person name="Murat C."/>
            <person name="Oguiza J.A."/>
            <person name="Park J."/>
            <person name="Pisabarro A.G."/>
            <person name="Riley R."/>
            <person name="Rosling A."/>
            <person name="Salamov A."/>
            <person name="Schmidt O."/>
            <person name="Schmutz J."/>
            <person name="Skrede I."/>
            <person name="Stenlid J."/>
            <person name="Wiebenga A."/>
            <person name="Xie X."/>
            <person name="Kues U."/>
            <person name="Hibbett D.S."/>
            <person name="Hoffmeister D."/>
            <person name="Hogberg N."/>
            <person name="Martin F."/>
            <person name="Grigoriev I.V."/>
            <person name="Watkinson S.C."/>
        </authorList>
    </citation>
    <scope>NUCLEOTIDE SEQUENCE</scope>
    <source>
        <strain evidence="1">S7.9</strain>
    </source>
</reference>
<accession>F8NFG5</accession>
<name>F8NFG5_SERL9</name>
<dbReference type="HOGENOM" id="CLU_163538_1_0_1"/>
<sequence>MFKGLIPGLKEHLLEPSTSEDELQIICEMIQKSILGAQSDDTKGLKAPIIDWIAPNNQALGPTLLHNIKNNHSFHHYQKDELFCPTG</sequence>
<dbReference type="AlphaFoldDB" id="F8NFG5"/>
<dbReference type="KEGG" id="sla:SERLADRAFT_432487"/>
<protein>
    <submittedName>
        <fullName evidence="1">Uncharacterized protein</fullName>
    </submittedName>
</protein>
<proteinExistence type="predicted"/>
<dbReference type="OrthoDB" id="2671666at2759"/>
<organism>
    <name type="scientific">Serpula lacrymans var. lacrymans (strain S7.9)</name>
    <name type="common">Dry rot fungus</name>
    <dbReference type="NCBI Taxonomy" id="578457"/>
    <lineage>
        <taxon>Eukaryota</taxon>
        <taxon>Fungi</taxon>
        <taxon>Dikarya</taxon>
        <taxon>Basidiomycota</taxon>
        <taxon>Agaricomycotina</taxon>
        <taxon>Agaricomycetes</taxon>
        <taxon>Agaricomycetidae</taxon>
        <taxon>Boletales</taxon>
        <taxon>Coniophorineae</taxon>
        <taxon>Serpulaceae</taxon>
        <taxon>Serpula</taxon>
    </lineage>
</organism>
<dbReference type="Pfam" id="PF20414">
    <property type="entry name" value="DUF6698"/>
    <property type="match status" value="1"/>
</dbReference>
<gene>
    <name evidence="1" type="ORF">SERLADRAFT_432487</name>
</gene>
<dbReference type="RefSeq" id="XP_007312728.1">
    <property type="nucleotide sequence ID" value="XM_007312666.1"/>
</dbReference>
<evidence type="ECO:0000313" key="1">
    <source>
        <dbReference type="EMBL" id="EGO30844.1"/>
    </source>
</evidence>
<dbReference type="InterPro" id="IPR046521">
    <property type="entry name" value="DUF6698"/>
</dbReference>